<dbReference type="AlphaFoldDB" id="A0A4S8RHZ5"/>
<evidence type="ECO:0000256" key="1">
    <source>
        <dbReference type="SAM" id="SignalP"/>
    </source>
</evidence>
<dbReference type="Gene3D" id="2.120.10.70">
    <property type="entry name" value="Fucose-specific lectin"/>
    <property type="match status" value="1"/>
</dbReference>
<evidence type="ECO:0008006" key="4">
    <source>
        <dbReference type="Google" id="ProtNLM"/>
    </source>
</evidence>
<keyword evidence="3" id="KW-1185">Reference proteome</keyword>
<dbReference type="EMBL" id="PQXL01000030">
    <property type="protein sequence ID" value="THV54269.1"/>
    <property type="molecule type" value="Genomic_DNA"/>
</dbReference>
<gene>
    <name evidence="2" type="ORF">BGAL_0030g00010</name>
</gene>
<keyword evidence="1" id="KW-0732">Signal</keyword>
<organism evidence="2 3">
    <name type="scientific">Botrytis galanthina</name>
    <dbReference type="NCBI Taxonomy" id="278940"/>
    <lineage>
        <taxon>Eukaryota</taxon>
        <taxon>Fungi</taxon>
        <taxon>Dikarya</taxon>
        <taxon>Ascomycota</taxon>
        <taxon>Pezizomycotina</taxon>
        <taxon>Leotiomycetes</taxon>
        <taxon>Helotiales</taxon>
        <taxon>Sclerotiniaceae</taxon>
        <taxon>Botrytis</taxon>
    </lineage>
</organism>
<evidence type="ECO:0000313" key="3">
    <source>
        <dbReference type="Proteomes" id="UP000308671"/>
    </source>
</evidence>
<dbReference type="SUPFAM" id="SSF89372">
    <property type="entry name" value="Fucose-specific lectin"/>
    <property type="match status" value="1"/>
</dbReference>
<accession>A0A4S8RHZ5</accession>
<feature type="signal peptide" evidence="1">
    <location>
        <begin position="1"/>
        <end position="22"/>
    </location>
</feature>
<dbReference type="Proteomes" id="UP000308671">
    <property type="component" value="Unassembled WGS sequence"/>
</dbReference>
<proteinExistence type="predicted"/>
<evidence type="ECO:0000313" key="2">
    <source>
        <dbReference type="EMBL" id="THV54269.1"/>
    </source>
</evidence>
<protein>
    <recommendedName>
        <fullName evidence="4">Fucose-specific lectin</fullName>
    </recommendedName>
</protein>
<feature type="chain" id="PRO_5020840355" description="Fucose-specific lectin" evidence="1">
    <location>
        <begin position="23"/>
        <end position="187"/>
    </location>
</feature>
<name>A0A4S8RHZ5_9HELO</name>
<dbReference type="OrthoDB" id="407298at2759"/>
<comment type="caution">
    <text evidence="2">The sequence shown here is derived from an EMBL/GenBank/DDBJ whole genome shotgun (WGS) entry which is preliminary data.</text>
</comment>
<reference evidence="2 3" key="1">
    <citation type="submission" date="2017-12" db="EMBL/GenBank/DDBJ databases">
        <title>Comparative genomics of Botrytis spp.</title>
        <authorList>
            <person name="Valero-Jimenez C.A."/>
            <person name="Tapia P."/>
            <person name="Veloso J."/>
            <person name="Silva-Moreno E."/>
            <person name="Staats M."/>
            <person name="Valdes J.H."/>
            <person name="Van Kan J.A.L."/>
        </authorList>
    </citation>
    <scope>NUCLEOTIDE SEQUENCE [LARGE SCALE GENOMIC DNA]</scope>
    <source>
        <strain evidence="2 3">MUCL435</strain>
    </source>
</reference>
<sequence length="187" mass="19630">MYLNFNSIACSIVALLTFQAAAVPISVNILTQGASVESSTGAVRTYYQAANGSVIEIIPNFPATLGYTSSVLIPAGVAKANTPLAAISWGSFDEIHLYYIGVGFSNTHLREKIWKAGVGWADGGLNSLGYTTQTSTSFLTAYHDGTTVAGSTWRVAFVCSTLNVPTAGSLCEASKTSLLPWTVAAYT</sequence>